<evidence type="ECO:0000256" key="11">
    <source>
        <dbReference type="ARBA" id="ARBA00023253"/>
    </source>
</evidence>
<evidence type="ECO:0000256" key="10">
    <source>
        <dbReference type="ARBA" id="ARBA00023180"/>
    </source>
</evidence>
<sequence length="586" mass="66870">MSNGGAPATTTTTYYTNHRRRAADAASENENPSESETEAAADALTNMEGKQNLPHHHHHGSNRSPPRWSPEKWFLKSLTPRKRGCRTLFVILLLMVALSAYLRFFLLLRGGGAVTERETMIVRFFKSDLSSSAQKALFETELRSHPAAERRRRQRKKKIPVSEIWRKPYSGDVYPCTVRPKNRIKTSNATNGYVLVQANGGLNQMRTGICDMVAIVKIMNATLVLPSLDHSSFWTDPSDFKDIFDWKHFIEVLSLDIEIVDKLPEQYARVKAVNKAPISWSKAGYYRDMGTLLKKRRVIRFTHTDSRLANNGLAPSIQKLRCRTNYEALRYAPAIEDLGRKLVARLREQEENYSPYIALHLRYEKDMLAFTGCSHNLTAAESGELRRMRYATKHWKEKEIDSRDKRARGGCPLAPREAAVFLKAMGYPSATRVYIVAGEIYGDGSMDALRREYPNVYSHSTLATAEELRPFTGYQNRLAALDYIVALESDVFVYTYDGNMAKAVQGHRRFEGFKRTINPDRMNFVKLIDRLDSGAISWEEFGGKVQKLHEKRVGAPYQREAGPTPRLEENFYANPYPGCICDRYLN</sequence>
<evidence type="ECO:0000256" key="3">
    <source>
        <dbReference type="ARBA" id="ARBA00007737"/>
    </source>
</evidence>
<evidence type="ECO:0000256" key="7">
    <source>
        <dbReference type="ARBA" id="ARBA00022968"/>
    </source>
</evidence>
<dbReference type="PIRSF" id="PIRSF009360">
    <property type="entry name" value="UCP009360"/>
    <property type="match status" value="1"/>
</dbReference>
<name>A0ABD1GHT0_SALDI</name>
<comment type="subcellular location">
    <subcellularLocation>
        <location evidence="1">Membrane</location>
        <topology evidence="1">Single-pass type II membrane protein</topology>
    </subcellularLocation>
</comment>
<dbReference type="InterPro" id="IPR024709">
    <property type="entry name" value="FucosylTrfase_pln"/>
</dbReference>
<evidence type="ECO:0000256" key="4">
    <source>
        <dbReference type="ARBA" id="ARBA00022676"/>
    </source>
</evidence>
<evidence type="ECO:0000256" key="15">
    <source>
        <dbReference type="SAM" id="Phobius"/>
    </source>
</evidence>
<evidence type="ECO:0000256" key="2">
    <source>
        <dbReference type="ARBA" id="ARBA00004881"/>
    </source>
</evidence>
<evidence type="ECO:0000313" key="17">
    <source>
        <dbReference type="Proteomes" id="UP001567538"/>
    </source>
</evidence>
<evidence type="ECO:0000256" key="1">
    <source>
        <dbReference type="ARBA" id="ARBA00004606"/>
    </source>
</evidence>
<reference evidence="16 17" key="1">
    <citation type="submission" date="2024-06" db="EMBL/GenBank/DDBJ databases">
        <title>A chromosome level genome sequence of Diviner's sage (Salvia divinorum).</title>
        <authorList>
            <person name="Ford S.A."/>
            <person name="Ro D.-K."/>
            <person name="Ness R.W."/>
            <person name="Phillips M.A."/>
        </authorList>
    </citation>
    <scope>NUCLEOTIDE SEQUENCE [LARGE SCALE GENOMIC DNA]</scope>
    <source>
        <strain evidence="16">SAF-2024a</strain>
        <tissue evidence="16">Leaf</tissue>
    </source>
</reference>
<protein>
    <recommendedName>
        <fullName evidence="13">O-fucosyltransferase family protein</fullName>
    </recommendedName>
</protein>
<evidence type="ECO:0000256" key="6">
    <source>
        <dbReference type="ARBA" id="ARBA00022692"/>
    </source>
</evidence>
<proteinExistence type="inferred from homology"/>
<keyword evidence="11" id="KW-0294">Fucose metabolism</keyword>
<evidence type="ECO:0000256" key="9">
    <source>
        <dbReference type="ARBA" id="ARBA00023136"/>
    </source>
</evidence>
<evidence type="ECO:0000256" key="8">
    <source>
        <dbReference type="ARBA" id="ARBA00022989"/>
    </source>
</evidence>
<dbReference type="AlphaFoldDB" id="A0ABD1GHT0"/>
<feature type="transmembrane region" description="Helical" evidence="15">
    <location>
        <begin position="88"/>
        <end position="108"/>
    </location>
</feature>
<organism evidence="16 17">
    <name type="scientific">Salvia divinorum</name>
    <name type="common">Maria pastora</name>
    <name type="synonym">Diviner's sage</name>
    <dbReference type="NCBI Taxonomy" id="28513"/>
    <lineage>
        <taxon>Eukaryota</taxon>
        <taxon>Viridiplantae</taxon>
        <taxon>Streptophyta</taxon>
        <taxon>Embryophyta</taxon>
        <taxon>Tracheophyta</taxon>
        <taxon>Spermatophyta</taxon>
        <taxon>Magnoliopsida</taxon>
        <taxon>eudicotyledons</taxon>
        <taxon>Gunneridae</taxon>
        <taxon>Pentapetalae</taxon>
        <taxon>asterids</taxon>
        <taxon>lamiids</taxon>
        <taxon>Lamiales</taxon>
        <taxon>Lamiaceae</taxon>
        <taxon>Nepetoideae</taxon>
        <taxon>Mentheae</taxon>
        <taxon>Salviinae</taxon>
        <taxon>Salvia</taxon>
        <taxon>Salvia subgen. Calosphace</taxon>
    </lineage>
</organism>
<dbReference type="GO" id="GO:0006004">
    <property type="term" value="P:fucose metabolic process"/>
    <property type="evidence" value="ECO:0007669"/>
    <property type="project" value="UniProtKB-KW"/>
</dbReference>
<gene>
    <name evidence="16" type="primary">OFUT19</name>
    <name evidence="16" type="ORF">AAHA92_20490</name>
</gene>
<dbReference type="InterPro" id="IPR019378">
    <property type="entry name" value="GDP-Fuc_O-FucTrfase"/>
</dbReference>
<dbReference type="PANTHER" id="PTHR31741:SF4">
    <property type="entry name" value="O-FUCOSYLTRANSFERASE 28"/>
    <property type="match status" value="1"/>
</dbReference>
<dbReference type="GO" id="GO:0016020">
    <property type="term" value="C:membrane"/>
    <property type="evidence" value="ECO:0007669"/>
    <property type="project" value="UniProtKB-SubCell"/>
</dbReference>
<evidence type="ECO:0000313" key="16">
    <source>
        <dbReference type="EMBL" id="KAL1543527.1"/>
    </source>
</evidence>
<keyword evidence="17" id="KW-1185">Reference proteome</keyword>
<feature type="region of interest" description="Disordered" evidence="14">
    <location>
        <begin position="50"/>
        <end position="69"/>
    </location>
</feature>
<dbReference type="Pfam" id="PF10250">
    <property type="entry name" value="O-FucT"/>
    <property type="match status" value="1"/>
</dbReference>
<keyword evidence="5" id="KW-0808">Transferase</keyword>
<accession>A0ABD1GHT0</accession>
<dbReference type="EMBL" id="JBEAFC010000008">
    <property type="protein sequence ID" value="KAL1543527.1"/>
    <property type="molecule type" value="Genomic_DNA"/>
</dbReference>
<comment type="caution">
    <text evidence="16">The sequence shown here is derived from an EMBL/GenBank/DDBJ whole genome shotgun (WGS) entry which is preliminary data.</text>
</comment>
<keyword evidence="9 15" id="KW-0472">Membrane</keyword>
<dbReference type="GO" id="GO:0016757">
    <property type="term" value="F:glycosyltransferase activity"/>
    <property type="evidence" value="ECO:0007669"/>
    <property type="project" value="UniProtKB-KW"/>
</dbReference>
<dbReference type="PANTHER" id="PTHR31741">
    <property type="entry name" value="OS02G0726500 PROTEIN-RELATED"/>
    <property type="match status" value="1"/>
</dbReference>
<keyword evidence="4" id="KW-0328">Glycosyltransferase</keyword>
<dbReference type="CDD" id="cd11299">
    <property type="entry name" value="O-FucT_plant"/>
    <property type="match status" value="1"/>
</dbReference>
<evidence type="ECO:0000256" key="12">
    <source>
        <dbReference type="ARBA" id="ARBA00023277"/>
    </source>
</evidence>
<feature type="region of interest" description="Disordered" evidence="14">
    <location>
        <begin position="1"/>
        <end position="41"/>
    </location>
</feature>
<keyword evidence="7" id="KW-0735">Signal-anchor</keyword>
<keyword evidence="12" id="KW-0119">Carbohydrate metabolism</keyword>
<evidence type="ECO:0000256" key="13">
    <source>
        <dbReference type="ARBA" id="ARBA00030350"/>
    </source>
</evidence>
<keyword evidence="6 15" id="KW-0812">Transmembrane</keyword>
<comment type="similarity">
    <text evidence="3">Belongs to the glycosyltransferase GT106 family.</text>
</comment>
<dbReference type="Proteomes" id="UP001567538">
    <property type="component" value="Unassembled WGS sequence"/>
</dbReference>
<keyword evidence="8 15" id="KW-1133">Transmembrane helix</keyword>
<keyword evidence="10" id="KW-0325">Glycoprotein</keyword>
<evidence type="ECO:0000256" key="14">
    <source>
        <dbReference type="SAM" id="MobiDB-lite"/>
    </source>
</evidence>
<comment type="pathway">
    <text evidence="2">Glycan metabolism.</text>
</comment>
<evidence type="ECO:0000256" key="5">
    <source>
        <dbReference type="ARBA" id="ARBA00022679"/>
    </source>
</evidence>